<dbReference type="InterPro" id="IPR001789">
    <property type="entry name" value="Sig_transdc_resp-reg_receiver"/>
</dbReference>
<evidence type="ECO:0000313" key="11">
    <source>
        <dbReference type="Proteomes" id="UP000318102"/>
    </source>
</evidence>
<dbReference type="Gene3D" id="1.10.10.10">
    <property type="entry name" value="Winged helix-like DNA-binding domain superfamily/Winged helix DNA-binding domain"/>
    <property type="match status" value="1"/>
</dbReference>
<evidence type="ECO:0000256" key="4">
    <source>
        <dbReference type="ARBA" id="ARBA00023125"/>
    </source>
</evidence>
<dbReference type="InterPro" id="IPR036388">
    <property type="entry name" value="WH-like_DNA-bd_sf"/>
</dbReference>
<evidence type="ECO:0000259" key="9">
    <source>
        <dbReference type="PROSITE" id="PS51755"/>
    </source>
</evidence>
<evidence type="ECO:0000256" key="2">
    <source>
        <dbReference type="ARBA" id="ARBA00023012"/>
    </source>
</evidence>
<dbReference type="PANTHER" id="PTHR48111">
    <property type="entry name" value="REGULATOR OF RPOS"/>
    <property type="match status" value="1"/>
</dbReference>
<feature type="domain" description="Response regulatory" evidence="8">
    <location>
        <begin position="4"/>
        <end position="117"/>
    </location>
</feature>
<proteinExistence type="predicted"/>
<evidence type="ECO:0000256" key="7">
    <source>
        <dbReference type="PROSITE-ProRule" id="PRU01091"/>
    </source>
</evidence>
<dbReference type="PANTHER" id="PTHR48111:SF32">
    <property type="entry name" value="STAGE 0 SPORULATION PROTEIN A HOMOLOG"/>
    <property type="match status" value="1"/>
</dbReference>
<sequence length="223" mass="25727">MSEAILIVEDDRYIQELIAEYLKAQGYDVDVVSDGAEGYRKFTEGTFDLVLLDVMLPNMDGYSICRMIRNQSQTPIIMMTALSEEKDQLQAFELLADDYIAKPFSFNVLVKRVEAVLRRSRSESKPRELLYGRIRLDCDSYKAFVDDALVELTVREFSIVAYLIENAGRTITREMILDRVWGYDFFGDTRLVDAHIKNIRKKMKISCIETIKGIGYLMEGRLT</sequence>
<dbReference type="GO" id="GO:0006355">
    <property type="term" value="P:regulation of DNA-templated transcription"/>
    <property type="evidence" value="ECO:0007669"/>
    <property type="project" value="InterPro"/>
</dbReference>
<feature type="DNA-binding region" description="OmpR/PhoB-type" evidence="7">
    <location>
        <begin position="126"/>
        <end position="220"/>
    </location>
</feature>
<dbReference type="Pfam" id="PF00072">
    <property type="entry name" value="Response_reg"/>
    <property type="match status" value="1"/>
</dbReference>
<dbReference type="RefSeq" id="WP_144994530.1">
    <property type="nucleotide sequence ID" value="NZ_VNJK01000005.1"/>
</dbReference>
<gene>
    <name evidence="10" type="ORF">FPZ44_23470</name>
</gene>
<evidence type="ECO:0000259" key="8">
    <source>
        <dbReference type="PROSITE" id="PS50110"/>
    </source>
</evidence>
<dbReference type="OrthoDB" id="9790442at2"/>
<dbReference type="FunFam" id="3.40.50.2300:FF:000001">
    <property type="entry name" value="DNA-binding response regulator PhoB"/>
    <property type="match status" value="1"/>
</dbReference>
<feature type="domain" description="OmpR/PhoB-type" evidence="9">
    <location>
        <begin position="126"/>
        <end position="220"/>
    </location>
</feature>
<evidence type="ECO:0000256" key="6">
    <source>
        <dbReference type="PROSITE-ProRule" id="PRU00169"/>
    </source>
</evidence>
<reference evidence="10 11" key="1">
    <citation type="submission" date="2019-07" db="EMBL/GenBank/DDBJ databases">
        <authorList>
            <person name="Kim J."/>
        </authorList>
    </citation>
    <scope>NUCLEOTIDE SEQUENCE [LARGE SCALE GENOMIC DNA]</scope>
    <source>
        <strain evidence="10 11">N4</strain>
    </source>
</reference>
<dbReference type="CDD" id="cd17574">
    <property type="entry name" value="REC_OmpR"/>
    <property type="match status" value="1"/>
</dbReference>
<dbReference type="EMBL" id="VNJK01000005">
    <property type="protein sequence ID" value="TVX86873.1"/>
    <property type="molecule type" value="Genomic_DNA"/>
</dbReference>
<dbReference type="PROSITE" id="PS51755">
    <property type="entry name" value="OMPR_PHOB"/>
    <property type="match status" value="1"/>
</dbReference>
<keyword evidence="1 6" id="KW-0597">Phosphoprotein</keyword>
<keyword evidence="11" id="KW-1185">Reference proteome</keyword>
<keyword evidence="3" id="KW-0805">Transcription regulation</keyword>
<accession>A0A559IHF6</accession>
<name>A0A559IHF6_9BACL</name>
<keyword evidence="4 7" id="KW-0238">DNA-binding</keyword>
<dbReference type="InterPro" id="IPR011006">
    <property type="entry name" value="CheY-like_superfamily"/>
</dbReference>
<dbReference type="GO" id="GO:0000976">
    <property type="term" value="F:transcription cis-regulatory region binding"/>
    <property type="evidence" value="ECO:0007669"/>
    <property type="project" value="TreeGrafter"/>
</dbReference>
<keyword evidence="2" id="KW-0902">Two-component regulatory system</keyword>
<evidence type="ECO:0000256" key="1">
    <source>
        <dbReference type="ARBA" id="ARBA00022553"/>
    </source>
</evidence>
<comment type="caution">
    <text evidence="10">The sequence shown here is derived from an EMBL/GenBank/DDBJ whole genome shotgun (WGS) entry which is preliminary data.</text>
</comment>
<dbReference type="PROSITE" id="PS50110">
    <property type="entry name" value="RESPONSE_REGULATORY"/>
    <property type="match status" value="1"/>
</dbReference>
<dbReference type="SMART" id="SM00862">
    <property type="entry name" value="Trans_reg_C"/>
    <property type="match status" value="1"/>
</dbReference>
<keyword evidence="5" id="KW-0804">Transcription</keyword>
<dbReference type="CDD" id="cd00383">
    <property type="entry name" value="trans_reg_C"/>
    <property type="match status" value="1"/>
</dbReference>
<dbReference type="InterPro" id="IPR001867">
    <property type="entry name" value="OmpR/PhoB-type_DNA-bd"/>
</dbReference>
<evidence type="ECO:0000256" key="3">
    <source>
        <dbReference type="ARBA" id="ARBA00023015"/>
    </source>
</evidence>
<dbReference type="InterPro" id="IPR039420">
    <property type="entry name" value="WalR-like"/>
</dbReference>
<dbReference type="SUPFAM" id="SSF52172">
    <property type="entry name" value="CheY-like"/>
    <property type="match status" value="1"/>
</dbReference>
<organism evidence="10 11">
    <name type="scientific">Paenibacillus agilis</name>
    <dbReference type="NCBI Taxonomy" id="3020863"/>
    <lineage>
        <taxon>Bacteria</taxon>
        <taxon>Bacillati</taxon>
        <taxon>Bacillota</taxon>
        <taxon>Bacilli</taxon>
        <taxon>Bacillales</taxon>
        <taxon>Paenibacillaceae</taxon>
        <taxon>Paenibacillus</taxon>
    </lineage>
</organism>
<dbReference type="GO" id="GO:0005829">
    <property type="term" value="C:cytosol"/>
    <property type="evidence" value="ECO:0007669"/>
    <property type="project" value="TreeGrafter"/>
</dbReference>
<dbReference type="Gene3D" id="3.40.50.2300">
    <property type="match status" value="1"/>
</dbReference>
<protein>
    <submittedName>
        <fullName evidence="10">Response regulator transcription factor</fullName>
    </submittedName>
</protein>
<dbReference type="GO" id="GO:0000156">
    <property type="term" value="F:phosphorelay response regulator activity"/>
    <property type="evidence" value="ECO:0007669"/>
    <property type="project" value="TreeGrafter"/>
</dbReference>
<dbReference type="Pfam" id="PF00486">
    <property type="entry name" value="Trans_reg_C"/>
    <property type="match status" value="1"/>
</dbReference>
<dbReference type="AlphaFoldDB" id="A0A559IHF6"/>
<dbReference type="SMART" id="SM00448">
    <property type="entry name" value="REC"/>
    <property type="match status" value="1"/>
</dbReference>
<dbReference type="Proteomes" id="UP000318102">
    <property type="component" value="Unassembled WGS sequence"/>
</dbReference>
<evidence type="ECO:0000313" key="10">
    <source>
        <dbReference type="EMBL" id="TVX86873.1"/>
    </source>
</evidence>
<dbReference type="GO" id="GO:0032993">
    <property type="term" value="C:protein-DNA complex"/>
    <property type="evidence" value="ECO:0007669"/>
    <property type="project" value="TreeGrafter"/>
</dbReference>
<feature type="modified residue" description="4-aspartylphosphate" evidence="6">
    <location>
        <position position="53"/>
    </location>
</feature>
<evidence type="ECO:0000256" key="5">
    <source>
        <dbReference type="ARBA" id="ARBA00023163"/>
    </source>
</evidence>